<evidence type="ECO:0000313" key="1">
    <source>
        <dbReference type="EMBL" id="OSC99565.1"/>
    </source>
</evidence>
<organism evidence="1 2">
    <name type="scientific">Trametes coccinea (strain BRFM310)</name>
    <name type="common">Pycnoporus coccineus</name>
    <dbReference type="NCBI Taxonomy" id="1353009"/>
    <lineage>
        <taxon>Eukaryota</taxon>
        <taxon>Fungi</taxon>
        <taxon>Dikarya</taxon>
        <taxon>Basidiomycota</taxon>
        <taxon>Agaricomycotina</taxon>
        <taxon>Agaricomycetes</taxon>
        <taxon>Polyporales</taxon>
        <taxon>Polyporaceae</taxon>
        <taxon>Trametes</taxon>
    </lineage>
</organism>
<sequence>QRGKRRKLWENLWTTLCTESVHLTGKLRSERVIQNESKEHITAEVTKRWIIAIERRSSLDQMVAWQTRSKGALNLAETEAMWALVIEVEARRMHSTTRSWE</sequence>
<proteinExistence type="predicted"/>
<dbReference type="OrthoDB" id="3031569at2759"/>
<gene>
    <name evidence="1" type="ORF">PYCCODRAFT_1372774</name>
</gene>
<dbReference type="AlphaFoldDB" id="A0A1Y2IEJ6"/>
<dbReference type="EMBL" id="KZ084126">
    <property type="protein sequence ID" value="OSC99565.1"/>
    <property type="molecule type" value="Genomic_DNA"/>
</dbReference>
<feature type="non-terminal residue" evidence="1">
    <location>
        <position position="1"/>
    </location>
</feature>
<accession>A0A1Y2IEJ6</accession>
<dbReference type="Proteomes" id="UP000193067">
    <property type="component" value="Unassembled WGS sequence"/>
</dbReference>
<keyword evidence="2" id="KW-1185">Reference proteome</keyword>
<evidence type="ECO:0000313" key="2">
    <source>
        <dbReference type="Proteomes" id="UP000193067"/>
    </source>
</evidence>
<protein>
    <submittedName>
        <fullName evidence="1">Uncharacterized protein</fullName>
    </submittedName>
</protein>
<name>A0A1Y2IEJ6_TRAC3</name>
<reference evidence="1 2" key="1">
    <citation type="journal article" date="2015" name="Biotechnol. Biofuels">
        <title>Enhanced degradation of softwood versus hardwood by the white-rot fungus Pycnoporus coccineus.</title>
        <authorList>
            <person name="Couturier M."/>
            <person name="Navarro D."/>
            <person name="Chevret D."/>
            <person name="Henrissat B."/>
            <person name="Piumi F."/>
            <person name="Ruiz-Duenas F.J."/>
            <person name="Martinez A.T."/>
            <person name="Grigoriev I.V."/>
            <person name="Riley R."/>
            <person name="Lipzen A."/>
            <person name="Berrin J.G."/>
            <person name="Master E.R."/>
            <person name="Rosso M.N."/>
        </authorList>
    </citation>
    <scope>NUCLEOTIDE SEQUENCE [LARGE SCALE GENOMIC DNA]</scope>
    <source>
        <strain evidence="1 2">BRFM310</strain>
    </source>
</reference>